<keyword evidence="2" id="KW-1185">Reference proteome</keyword>
<organism evidence="1 2">
    <name type="scientific">Paramecium pentaurelia</name>
    <dbReference type="NCBI Taxonomy" id="43138"/>
    <lineage>
        <taxon>Eukaryota</taxon>
        <taxon>Sar</taxon>
        <taxon>Alveolata</taxon>
        <taxon>Ciliophora</taxon>
        <taxon>Intramacronucleata</taxon>
        <taxon>Oligohymenophorea</taxon>
        <taxon>Peniculida</taxon>
        <taxon>Parameciidae</taxon>
        <taxon>Paramecium</taxon>
    </lineage>
</organism>
<dbReference type="EMBL" id="CAJJDO010000079">
    <property type="protein sequence ID" value="CAD8182618.1"/>
    <property type="molecule type" value="Genomic_DNA"/>
</dbReference>
<dbReference type="AlphaFoldDB" id="A0A8S1VXG2"/>
<protein>
    <submittedName>
        <fullName evidence="1">Uncharacterized protein</fullName>
    </submittedName>
</protein>
<proteinExistence type="predicted"/>
<accession>A0A8S1VXG2</accession>
<gene>
    <name evidence="1" type="ORF">PPENT_87.1.T0790031</name>
</gene>
<evidence type="ECO:0000313" key="1">
    <source>
        <dbReference type="EMBL" id="CAD8182618.1"/>
    </source>
</evidence>
<evidence type="ECO:0000313" key="2">
    <source>
        <dbReference type="Proteomes" id="UP000689195"/>
    </source>
</evidence>
<reference evidence="1" key="1">
    <citation type="submission" date="2021-01" db="EMBL/GenBank/DDBJ databases">
        <authorList>
            <consortium name="Genoscope - CEA"/>
            <person name="William W."/>
        </authorList>
    </citation>
    <scope>NUCLEOTIDE SEQUENCE</scope>
</reference>
<name>A0A8S1VXG2_9CILI</name>
<dbReference type="Proteomes" id="UP000689195">
    <property type="component" value="Unassembled WGS sequence"/>
</dbReference>
<sequence>MKYLFGIFEWRQEIHAKQKSMEQQGFEFYSKTKKQYESSLNSGVKHFCYLLIKFCMKVQF</sequence>
<comment type="caution">
    <text evidence="1">The sequence shown here is derived from an EMBL/GenBank/DDBJ whole genome shotgun (WGS) entry which is preliminary data.</text>
</comment>